<evidence type="ECO:0000313" key="2">
    <source>
        <dbReference type="EMBL" id="CAH1735302.1"/>
    </source>
</evidence>
<evidence type="ECO:0000256" key="1">
    <source>
        <dbReference type="ARBA" id="ARBA00010105"/>
    </source>
</evidence>
<sequence>MFSIKNIVINSIKRPTLSLLSSRMSATSPEAKKMKIASNTIGTHSGTFHCDEVLAVFMLRNHPEFKSHGLLRSRDQSLLDQCDIVVDVGAVYDPSKKRYDHHQSTFQETFSSIRSDFGDKFGNIRLSSAGLVYVHYGEKIITEVLKQFDTTLTDNQLKSVFSKIYSGFIQEIDAIDNGVPQFDGEPKYRVNSHLSSRVKSFNPDWMDDKTPQEIDEAFEEAVKYVGNEFIEKIKFFALSWLPARKIVEEAVQNRLNVHDSGSIIELHRFCPWQEHLRDIEKDHGNVEIKFVIFNGGGRDNDFRVQAVPVEQGSFVCRKFINKKWFGLRDEELEKVSGIKGGKFVHATGFIGGNHTRDGALEMAIKSLVDDE</sequence>
<dbReference type="AlphaFoldDB" id="A0A9P0JBU5"/>
<dbReference type="EMBL" id="OU895880">
    <property type="protein sequence ID" value="CAH1735302.1"/>
    <property type="molecule type" value="Genomic_DNA"/>
</dbReference>
<proteinExistence type="inferred from homology"/>
<dbReference type="OrthoDB" id="422574at2759"/>
<keyword evidence="3" id="KW-1185">Reference proteome</keyword>
<dbReference type="Proteomes" id="UP001153620">
    <property type="component" value="Chromosome 4"/>
</dbReference>
<comment type="similarity">
    <text evidence="1">Belongs to the MYG1 family.</text>
</comment>
<dbReference type="PANTHER" id="PTHR11215:SF1">
    <property type="entry name" value="MYG1 EXONUCLEASE"/>
    <property type="match status" value="1"/>
</dbReference>
<reference evidence="2" key="1">
    <citation type="submission" date="2022-01" db="EMBL/GenBank/DDBJ databases">
        <authorList>
            <person name="King R."/>
        </authorList>
    </citation>
    <scope>NUCLEOTIDE SEQUENCE</scope>
</reference>
<reference evidence="2" key="2">
    <citation type="submission" date="2022-10" db="EMBL/GenBank/DDBJ databases">
        <authorList>
            <consortium name="ENA_rothamsted_submissions"/>
            <consortium name="culmorum"/>
            <person name="King R."/>
        </authorList>
    </citation>
    <scope>NUCLEOTIDE SEQUENCE</scope>
</reference>
<protein>
    <submittedName>
        <fullName evidence="2">Uncharacterized protein</fullName>
    </submittedName>
</protein>
<name>A0A9P0JBU5_9DIPT</name>
<dbReference type="GO" id="GO:0005634">
    <property type="term" value="C:nucleus"/>
    <property type="evidence" value="ECO:0007669"/>
    <property type="project" value="TreeGrafter"/>
</dbReference>
<evidence type="ECO:0000313" key="3">
    <source>
        <dbReference type="Proteomes" id="UP001153620"/>
    </source>
</evidence>
<accession>A0A9P0JBU5</accession>
<dbReference type="Pfam" id="PF03690">
    <property type="entry name" value="MYG1_exonuc"/>
    <property type="match status" value="1"/>
</dbReference>
<organism evidence="2 3">
    <name type="scientific">Chironomus riparius</name>
    <dbReference type="NCBI Taxonomy" id="315576"/>
    <lineage>
        <taxon>Eukaryota</taxon>
        <taxon>Metazoa</taxon>
        <taxon>Ecdysozoa</taxon>
        <taxon>Arthropoda</taxon>
        <taxon>Hexapoda</taxon>
        <taxon>Insecta</taxon>
        <taxon>Pterygota</taxon>
        <taxon>Neoptera</taxon>
        <taxon>Endopterygota</taxon>
        <taxon>Diptera</taxon>
        <taxon>Nematocera</taxon>
        <taxon>Chironomoidea</taxon>
        <taxon>Chironomidae</taxon>
        <taxon>Chironominae</taxon>
        <taxon>Chironomus</taxon>
    </lineage>
</organism>
<dbReference type="GO" id="GO:0005737">
    <property type="term" value="C:cytoplasm"/>
    <property type="evidence" value="ECO:0007669"/>
    <property type="project" value="TreeGrafter"/>
</dbReference>
<dbReference type="InterPro" id="IPR003226">
    <property type="entry name" value="MYG1_exonuclease"/>
</dbReference>
<gene>
    <name evidence="2" type="ORF">CHIRRI_LOCUS14579</name>
</gene>
<dbReference type="PANTHER" id="PTHR11215">
    <property type="entry name" value="METAL DEPENDENT HYDROLASE - RELATED"/>
    <property type="match status" value="1"/>
</dbReference>